<dbReference type="RefSeq" id="WP_135648085.1">
    <property type="nucleotide sequence ID" value="NZ_RQGF01000009.1"/>
</dbReference>
<dbReference type="GO" id="GO:0008757">
    <property type="term" value="F:S-adenosylmethionine-dependent methyltransferase activity"/>
    <property type="evidence" value="ECO:0007669"/>
    <property type="project" value="InterPro"/>
</dbReference>
<dbReference type="GO" id="GO:0032259">
    <property type="term" value="P:methylation"/>
    <property type="evidence" value="ECO:0007669"/>
    <property type="project" value="UniProtKB-KW"/>
</dbReference>
<sequence length="242" mass="27611">MNSPKSHYENFLAEKYSWMLGDLSLKEKDQLEIFRSFGISPKTNSIAWDLGAGSGIQSIPLEELGFQVFAIDFSSELLNEIKNRKPSTRIETKVFDIRSEELYMGTSPELLVCMGDTITHLESGSDWKSVVSLWSNFLSKGSRLLLGYRDLSYGKEGDRNIFVVKSEESKIFSCQLEFGKDKVKITDIFHERSEGIWKVSSSSYNKLILPVDSVLRYLSEKNFEPISKDEKNGMIFLLLEKS</sequence>
<keyword evidence="3" id="KW-1185">Reference proteome</keyword>
<dbReference type="Pfam" id="PF08241">
    <property type="entry name" value="Methyltransf_11"/>
    <property type="match status" value="1"/>
</dbReference>
<dbReference type="CDD" id="cd02440">
    <property type="entry name" value="AdoMet_MTases"/>
    <property type="match status" value="1"/>
</dbReference>
<proteinExistence type="predicted"/>
<gene>
    <name evidence="2" type="ORF">EHQ64_03300</name>
</gene>
<keyword evidence="2" id="KW-0808">Transferase</keyword>
<dbReference type="Proteomes" id="UP000297762">
    <property type="component" value="Unassembled WGS sequence"/>
</dbReference>
<dbReference type="SUPFAM" id="SSF53335">
    <property type="entry name" value="S-adenosyl-L-methionine-dependent methyltransferases"/>
    <property type="match status" value="1"/>
</dbReference>
<dbReference type="Gene3D" id="3.40.50.150">
    <property type="entry name" value="Vaccinia Virus protein VP39"/>
    <property type="match status" value="1"/>
</dbReference>
<feature type="domain" description="Methyltransferase type 11" evidence="1">
    <location>
        <begin position="49"/>
        <end position="145"/>
    </location>
</feature>
<evidence type="ECO:0000313" key="3">
    <source>
        <dbReference type="Proteomes" id="UP000297762"/>
    </source>
</evidence>
<dbReference type="InterPro" id="IPR013216">
    <property type="entry name" value="Methyltransf_11"/>
</dbReference>
<organism evidence="2 3">
    <name type="scientific">Leptospira sarikeiensis</name>
    <dbReference type="NCBI Taxonomy" id="2484943"/>
    <lineage>
        <taxon>Bacteria</taxon>
        <taxon>Pseudomonadati</taxon>
        <taxon>Spirochaetota</taxon>
        <taxon>Spirochaetia</taxon>
        <taxon>Leptospirales</taxon>
        <taxon>Leptospiraceae</taxon>
        <taxon>Leptospira</taxon>
    </lineage>
</organism>
<dbReference type="EMBL" id="RQGF01000009">
    <property type="protein sequence ID" value="TGL64036.1"/>
    <property type="molecule type" value="Genomic_DNA"/>
</dbReference>
<evidence type="ECO:0000259" key="1">
    <source>
        <dbReference type="Pfam" id="PF08241"/>
    </source>
</evidence>
<accession>A0A4R9KD29</accession>
<comment type="caution">
    <text evidence="2">The sequence shown here is derived from an EMBL/GenBank/DDBJ whole genome shotgun (WGS) entry which is preliminary data.</text>
</comment>
<keyword evidence="2" id="KW-0489">Methyltransferase</keyword>
<dbReference type="AlphaFoldDB" id="A0A4R9KD29"/>
<name>A0A4R9KD29_9LEPT</name>
<protein>
    <submittedName>
        <fullName evidence="2">Methyltransferase domain-containing protein</fullName>
    </submittedName>
</protein>
<reference evidence="2" key="1">
    <citation type="journal article" date="2019" name="PLoS Negl. Trop. Dis.">
        <title>Revisiting the worldwide diversity of Leptospira species in the environment.</title>
        <authorList>
            <person name="Vincent A.T."/>
            <person name="Schiettekatte O."/>
            <person name="Bourhy P."/>
            <person name="Veyrier F.J."/>
            <person name="Picardeau M."/>
        </authorList>
    </citation>
    <scope>NUCLEOTIDE SEQUENCE [LARGE SCALE GENOMIC DNA]</scope>
    <source>
        <strain evidence="2">201702455</strain>
    </source>
</reference>
<dbReference type="OrthoDB" id="9791837at2"/>
<dbReference type="Gene3D" id="2.20.25.110">
    <property type="entry name" value="S-adenosyl-L-methionine-dependent methyltransferases"/>
    <property type="match status" value="1"/>
</dbReference>
<dbReference type="InterPro" id="IPR029063">
    <property type="entry name" value="SAM-dependent_MTases_sf"/>
</dbReference>
<evidence type="ECO:0000313" key="2">
    <source>
        <dbReference type="EMBL" id="TGL64036.1"/>
    </source>
</evidence>